<name>A0A4R3JUH7_9PROT</name>
<accession>A0A4R3JUH7</accession>
<sequence>MLGIRSHVKPGNPSGWFLSGYVLVTVNSMKIKIDEERVEQMQTLTTIPMLPEHVEYFADFLMEVGFATVNEAMRRHPGLTFGDLVMIRFRINHH</sequence>
<proteinExistence type="predicted"/>
<reference evidence="1 2" key="1">
    <citation type="submission" date="2019-03" db="EMBL/GenBank/DDBJ databases">
        <title>Genomic Encyclopedia of Type Strains, Phase IV (KMG-IV): sequencing the most valuable type-strain genomes for metagenomic binning, comparative biology and taxonomic classification.</title>
        <authorList>
            <person name="Goeker M."/>
        </authorList>
    </citation>
    <scope>NUCLEOTIDE SEQUENCE [LARGE SCALE GENOMIC DNA]</scope>
    <source>
        <strain evidence="1 2">DSM 103923</strain>
    </source>
</reference>
<protein>
    <submittedName>
        <fullName evidence="1">Uncharacterized protein</fullName>
    </submittedName>
</protein>
<dbReference type="AlphaFoldDB" id="A0A4R3JUH7"/>
<evidence type="ECO:0000313" key="2">
    <source>
        <dbReference type="Proteomes" id="UP000295135"/>
    </source>
</evidence>
<keyword evidence="2" id="KW-1185">Reference proteome</keyword>
<dbReference type="EMBL" id="SLZY01000009">
    <property type="protein sequence ID" value="TCS71479.1"/>
    <property type="molecule type" value="Genomic_DNA"/>
</dbReference>
<gene>
    <name evidence="1" type="ORF">EDC61_10924</name>
</gene>
<comment type="caution">
    <text evidence="1">The sequence shown here is derived from an EMBL/GenBank/DDBJ whole genome shotgun (WGS) entry which is preliminary data.</text>
</comment>
<dbReference type="Proteomes" id="UP000295135">
    <property type="component" value="Unassembled WGS sequence"/>
</dbReference>
<organism evidence="1 2">
    <name type="scientific">Sulfuritortus calidifontis</name>
    <dbReference type="NCBI Taxonomy" id="1914471"/>
    <lineage>
        <taxon>Bacteria</taxon>
        <taxon>Pseudomonadati</taxon>
        <taxon>Pseudomonadota</taxon>
        <taxon>Betaproteobacteria</taxon>
        <taxon>Nitrosomonadales</taxon>
        <taxon>Thiobacillaceae</taxon>
        <taxon>Sulfuritortus</taxon>
    </lineage>
</organism>
<evidence type="ECO:0000313" key="1">
    <source>
        <dbReference type="EMBL" id="TCS71479.1"/>
    </source>
</evidence>